<evidence type="ECO:0000313" key="2">
    <source>
        <dbReference type="EMBL" id="TWT95856.1"/>
    </source>
</evidence>
<feature type="signal peptide" evidence="1">
    <location>
        <begin position="1"/>
        <end position="25"/>
    </location>
</feature>
<feature type="chain" id="PRO_5022940899" description="Inverse autotransporter beta-domain domain-containing protein" evidence="1">
    <location>
        <begin position="26"/>
        <end position="1525"/>
    </location>
</feature>
<accession>A0A5C6A8W1</accession>
<name>A0A5C6A8W1_9BACT</name>
<keyword evidence="3" id="KW-1185">Reference proteome</keyword>
<reference evidence="2 3" key="1">
    <citation type="submission" date="2019-02" db="EMBL/GenBank/DDBJ databases">
        <title>Deep-cultivation of Planctomycetes and their phenomic and genomic characterization uncovers novel biology.</title>
        <authorList>
            <person name="Wiegand S."/>
            <person name="Jogler M."/>
            <person name="Boedeker C."/>
            <person name="Pinto D."/>
            <person name="Vollmers J."/>
            <person name="Rivas-Marin E."/>
            <person name="Kohn T."/>
            <person name="Peeters S.H."/>
            <person name="Heuer A."/>
            <person name="Rast P."/>
            <person name="Oberbeckmann S."/>
            <person name="Bunk B."/>
            <person name="Jeske O."/>
            <person name="Meyerdierks A."/>
            <person name="Storesund J.E."/>
            <person name="Kallscheuer N."/>
            <person name="Luecker S."/>
            <person name="Lage O.M."/>
            <person name="Pohl T."/>
            <person name="Merkel B.J."/>
            <person name="Hornburger P."/>
            <person name="Mueller R.-W."/>
            <person name="Bruemmer F."/>
            <person name="Labrenz M."/>
            <person name="Spormann A.M."/>
            <person name="Op Den Camp H."/>
            <person name="Overmann J."/>
            <person name="Amann R."/>
            <person name="Jetten M.S.M."/>
            <person name="Mascher T."/>
            <person name="Medema M.H."/>
            <person name="Devos D.P."/>
            <person name="Kaster A.-K."/>
            <person name="Ovreas L."/>
            <person name="Rohde M."/>
            <person name="Galperin M.Y."/>
            <person name="Jogler C."/>
        </authorList>
    </citation>
    <scope>NUCLEOTIDE SEQUENCE [LARGE SCALE GENOMIC DNA]</scope>
    <source>
        <strain evidence="2 3">Pla108</strain>
    </source>
</reference>
<evidence type="ECO:0008006" key="4">
    <source>
        <dbReference type="Google" id="ProtNLM"/>
    </source>
</evidence>
<sequence precursor="true">MPSRFARLMAMVALVSMLAATPSLAQQLTMPSDPLAGTVIESDTPAAGAVQLTPSANSIPMGGDFGMAMGGAPTRASSSGGYYNPTLGSHIRATYTTQSYGQEAGVLTLGTMKLFPTDGGVSFLDGQVTLNDKSTVGYNVGLGYRWMTLPLFPFSPDDEKIMGVSLWSDGQSVGGDNFFPQVGVALEFLGDHLDFRANGYAPVGQRTQTRDFVDIGEITFSGNGIGALLQGIQDTALTVGEAEVAGRIADLDAWVFGGVYGFNGGVYDGVGGKVGLRGYATPDLLVSIAVANDDEFDTNALFGITWFIGRTRAENCPTGNLRDRFREPVVRNNYVATQQSVAFSSADSLLNSNGQAIRIVHVDSSAAAGGDGTFENPLNSLNDINGNSLADDIVLAHGGSVFTGQGAVLQDGQTFVGEGGNNAFSVNTFRFGAIDLPETSAGAQAGAIPTINGAPAAGVTLANNNIVQNLAFDGGVNAITSSATGSFNSTLQDLTISNTSGDAISLAAVVLADVNDVNNNSNTTETVNLLGSVMIDNVTFTNSGGNDIDIDGDSTGAGTVLSEQIAISDVTSSGGAAPSIAISNTTNVTGSATTITNFDYDGGATGQGGLDLTSTGSSTTVTQSSFTGGVGPAVNVTTTSGAVSIGSTNTISDIAGNAVVVTGNTGNVTINADIETASTVDGGTVVVDSNEATVSFGGDLTANNAVSVLVNNAQAAVNIGGVNGDITNTGAEDAIRIVGAGADDSIAVTINGNITNDGGRSVFIDNVDDTVQFVGNITDTGAGIRVEDLQSMAAVTFGPQVTLNTGTNAAEAVSLNNNAADSVVDFIGLDITTTTGDAIVSNGGELNVTGADNRITTSSGQALNITSSFSQSSGGSGTNDGIRLASVTATDTSGAAPISVVDYDGTVAIGSTGNSNDSTISSNGEGIVLSDVTNASVTNLAINTATGVAVNLDSVNSTTSSVALTDVTTPNGIATAVDATQAAAAGNLSVTIADSTMDQTTSDGLVFNGVDGTVNVSNTTLENGAGNGVRILNSDGAFTFADNVEISGKTGTAFLVDGGVGTVTYDGSVEATAGRSVAVQNKTGGSVNFGPNSTITDSSLGLLVNNNTGGTYNFLGTNDLDTGVNTAVNVTNNTGSTVTFAGLDIATTSGTAFNATGGGTVGVTGSGNVITTETGVGVNVNGMAIAGSGITFDKVDVGTTGPATNAVVLQNNTGGSATIGSVSGSSNGDGGSFNTSGSAVIVNNSGGLTMRNVDITAAGATAIAIDSTNATNMTVSLTNVNTPTDVVLNHTGAGNVNFTFNESVIDGSITANHSGGGSFDFNNSGLTVNSNIDVNATNGGAFDFFANDLVVDTSSAAVDGLNIALGGSLNSADISLTGSSTSLLTGDGSGLAISSTGSAKQIRFELSSGTITNDSVASNAFDFNVGGGSTLNATINGNVFTNANGGNDFLVTNGASSTTNLSLSGNDSASAGGLVLTNNNAVNRFNIQGVDGPSVNTDNNGDVTYTGTDANFTFNGSLNVAQPTN</sequence>
<dbReference type="Proteomes" id="UP000317421">
    <property type="component" value="Unassembled WGS sequence"/>
</dbReference>
<dbReference type="InterPro" id="IPR038177">
    <property type="entry name" value="IAT_beta_sf"/>
</dbReference>
<protein>
    <recommendedName>
        <fullName evidence="4">Inverse autotransporter beta-domain domain-containing protein</fullName>
    </recommendedName>
</protein>
<evidence type="ECO:0000313" key="3">
    <source>
        <dbReference type="Proteomes" id="UP000317421"/>
    </source>
</evidence>
<comment type="caution">
    <text evidence="2">The sequence shown here is derived from an EMBL/GenBank/DDBJ whole genome shotgun (WGS) entry which is preliminary data.</text>
</comment>
<dbReference type="SMART" id="SM00710">
    <property type="entry name" value="PbH1"/>
    <property type="match status" value="14"/>
</dbReference>
<dbReference type="Gene3D" id="2.40.160.160">
    <property type="entry name" value="Inverse autotransporter, beta-domain"/>
    <property type="match status" value="1"/>
</dbReference>
<organism evidence="2 3">
    <name type="scientific">Botrimarina colliarenosi</name>
    <dbReference type="NCBI Taxonomy" id="2528001"/>
    <lineage>
        <taxon>Bacteria</taxon>
        <taxon>Pseudomonadati</taxon>
        <taxon>Planctomycetota</taxon>
        <taxon>Planctomycetia</taxon>
        <taxon>Pirellulales</taxon>
        <taxon>Lacipirellulaceae</taxon>
        <taxon>Botrimarina</taxon>
    </lineage>
</organism>
<gene>
    <name evidence="2" type="ORF">Pla108_29330</name>
</gene>
<keyword evidence="1" id="KW-0732">Signal</keyword>
<proteinExistence type="predicted"/>
<dbReference type="EMBL" id="SJPR01000004">
    <property type="protein sequence ID" value="TWT95856.1"/>
    <property type="molecule type" value="Genomic_DNA"/>
</dbReference>
<evidence type="ECO:0000256" key="1">
    <source>
        <dbReference type="SAM" id="SignalP"/>
    </source>
</evidence>
<dbReference type="InterPro" id="IPR006626">
    <property type="entry name" value="PbH1"/>
</dbReference>
<dbReference type="RefSeq" id="WP_197526569.1">
    <property type="nucleotide sequence ID" value="NZ_SJPR01000004.1"/>
</dbReference>